<dbReference type="GO" id="GO:0030638">
    <property type="term" value="P:polyketide metabolic process"/>
    <property type="evidence" value="ECO:0007669"/>
    <property type="project" value="InterPro"/>
</dbReference>
<dbReference type="AlphaFoldDB" id="A0A4R6UM44"/>
<dbReference type="Gene3D" id="3.10.450.50">
    <property type="match status" value="1"/>
</dbReference>
<evidence type="ECO:0000313" key="1">
    <source>
        <dbReference type="EMBL" id="TDQ47256.1"/>
    </source>
</evidence>
<comment type="caution">
    <text evidence="1">The sequence shown here is derived from an EMBL/GenBank/DDBJ whole genome shotgun (WGS) entry which is preliminary data.</text>
</comment>
<reference evidence="1 2" key="1">
    <citation type="submission" date="2019-03" db="EMBL/GenBank/DDBJ databases">
        <title>Genomic Encyclopedia of Type Strains, Phase IV (KMG-IV): sequencing the most valuable type-strain genomes for metagenomic binning, comparative biology and taxonomic classification.</title>
        <authorList>
            <person name="Goeker M."/>
        </authorList>
    </citation>
    <scope>NUCLEOTIDE SEQUENCE [LARGE SCALE GENOMIC DNA]</scope>
    <source>
        <strain evidence="1 2">DSM 45775</strain>
    </source>
</reference>
<dbReference type="PANTHER" id="PTHR38436">
    <property type="entry name" value="POLYKETIDE CYCLASE SNOAL-LIKE DOMAIN"/>
    <property type="match status" value="1"/>
</dbReference>
<keyword evidence="1" id="KW-0413">Isomerase</keyword>
<dbReference type="InterPro" id="IPR009959">
    <property type="entry name" value="Cyclase_SnoaL-like"/>
</dbReference>
<dbReference type="Proteomes" id="UP000295705">
    <property type="component" value="Unassembled WGS sequence"/>
</dbReference>
<protein>
    <submittedName>
        <fullName evidence="1">Steroid delta-isomerase-like uncharacterized protein</fullName>
    </submittedName>
</protein>
<dbReference type="SUPFAM" id="SSF54427">
    <property type="entry name" value="NTF2-like"/>
    <property type="match status" value="1"/>
</dbReference>
<dbReference type="EMBL" id="SNYO01000013">
    <property type="protein sequence ID" value="TDQ47256.1"/>
    <property type="molecule type" value="Genomic_DNA"/>
</dbReference>
<dbReference type="PANTHER" id="PTHR38436:SF1">
    <property type="entry name" value="ESTER CYCLASE"/>
    <property type="match status" value="1"/>
</dbReference>
<accession>A0A4R6UM44</accession>
<dbReference type="Pfam" id="PF07366">
    <property type="entry name" value="SnoaL"/>
    <property type="match status" value="1"/>
</dbReference>
<dbReference type="InterPro" id="IPR032710">
    <property type="entry name" value="NTF2-like_dom_sf"/>
</dbReference>
<name>A0A4R6UM44_9PSEU</name>
<dbReference type="GO" id="GO:0016853">
    <property type="term" value="F:isomerase activity"/>
    <property type="evidence" value="ECO:0007669"/>
    <property type="project" value="UniProtKB-KW"/>
</dbReference>
<sequence length="150" mass="16248">MPGSRTPAMSTTVPGTRHENALVQAIERWNAGDLDGYLDLYTDDVLLHGFAPGPLDKSAVRAFYEALLAAFPGNRIELHETFGDGDRLTSRFTLAGRHDGDFMGVPATGREIALPGITILHFRDGRCAERWTCSDMLGLLVQVGAVPPPT</sequence>
<keyword evidence="2" id="KW-1185">Reference proteome</keyword>
<dbReference type="OrthoDB" id="5181013at2"/>
<proteinExistence type="predicted"/>
<gene>
    <name evidence="1" type="ORF">EV188_1131</name>
</gene>
<evidence type="ECO:0000313" key="2">
    <source>
        <dbReference type="Proteomes" id="UP000295705"/>
    </source>
</evidence>
<organism evidence="1 2">
    <name type="scientific">Actinomycetospora succinea</name>
    <dbReference type="NCBI Taxonomy" id="663603"/>
    <lineage>
        <taxon>Bacteria</taxon>
        <taxon>Bacillati</taxon>
        <taxon>Actinomycetota</taxon>
        <taxon>Actinomycetes</taxon>
        <taxon>Pseudonocardiales</taxon>
        <taxon>Pseudonocardiaceae</taxon>
        <taxon>Actinomycetospora</taxon>
    </lineage>
</organism>